<reference evidence="1" key="1">
    <citation type="submission" date="2022-06" db="EMBL/GenBank/DDBJ databases">
        <title>Fusarium solani species complex genomes reveal bases of compartmentalisation and animal pathogenesis.</title>
        <authorList>
            <person name="Tsai I.J."/>
        </authorList>
    </citation>
    <scope>NUCLEOTIDE SEQUENCE</scope>
    <source>
        <strain evidence="1">Fu6.1</strain>
    </source>
</reference>
<proteinExistence type="predicted"/>
<evidence type="ECO:0000313" key="1">
    <source>
        <dbReference type="EMBL" id="KAI8685165.1"/>
    </source>
</evidence>
<organism evidence="1 2">
    <name type="scientific">Fusarium keratoplasticum</name>
    <dbReference type="NCBI Taxonomy" id="1328300"/>
    <lineage>
        <taxon>Eukaryota</taxon>
        <taxon>Fungi</taxon>
        <taxon>Dikarya</taxon>
        <taxon>Ascomycota</taxon>
        <taxon>Pezizomycotina</taxon>
        <taxon>Sordariomycetes</taxon>
        <taxon>Hypocreomycetidae</taxon>
        <taxon>Hypocreales</taxon>
        <taxon>Nectriaceae</taxon>
        <taxon>Fusarium</taxon>
        <taxon>Fusarium solani species complex</taxon>
    </lineage>
</organism>
<gene>
    <name evidence="1" type="ORF">NCS57_00185000</name>
</gene>
<keyword evidence="2" id="KW-1185">Reference proteome</keyword>
<sequence>MKAGPFKLFSREIRLLEILSRSPTDKVVCKLHHVSLDTKPEFVCLSYVWGDESITEEIIVDGIPIQVTVNLATALKHVEKHWLAMQQDGSRNSDPSNFRLWADAVCINQADLSERSAQVQLMRELYTSADAVFAWLSSQEKDTAGPIDIFQDAFQVIKSKHESDYGPLPILDGPGWEKNMVAFTSLFNRNVLLSWISQHLDAFREGDGIEFPPENPWSAVYDLTRLPFWSRVWIQQEMILARRLHFMGPSNAISSGKLQVAIFFLYQMLDAVYQLDEDMRPLVKFRMRGLVMGLGAIFQAFHMRLQAHSTSHHQSVVFQASFNGNLKATRPVDYVYGLLGLNGLDIVPDYTKSVGQVYIEFTQKYLEVVQNLEREQDPGGKRSLKSLSYLGVRAAGIRPEQNVPTWVPAFGADLSGKVRQRPPGDVNRVYGEAIEFWNCPDACVVGDSLWVSVVKAQTVKSVYDKPISAELFANDMEMGSPY</sequence>
<dbReference type="Proteomes" id="UP001065298">
    <property type="component" value="Chromosome 1"/>
</dbReference>
<evidence type="ECO:0000313" key="2">
    <source>
        <dbReference type="Proteomes" id="UP001065298"/>
    </source>
</evidence>
<name>A0ACC0RHL2_9HYPO</name>
<protein>
    <submittedName>
        <fullName evidence="1">HET domain-containing protein</fullName>
    </submittedName>
</protein>
<dbReference type="EMBL" id="CM046503">
    <property type="protein sequence ID" value="KAI8685165.1"/>
    <property type="molecule type" value="Genomic_DNA"/>
</dbReference>
<accession>A0ACC0RHL2</accession>
<comment type="caution">
    <text evidence="1">The sequence shown here is derived from an EMBL/GenBank/DDBJ whole genome shotgun (WGS) entry which is preliminary data.</text>
</comment>